<dbReference type="PANTHER" id="PTHR35848">
    <property type="entry name" value="OXALATE-BINDING PROTEIN"/>
    <property type="match status" value="1"/>
</dbReference>
<organism evidence="5 6">
    <name type="scientific">Rhizoctonia solani</name>
    <dbReference type="NCBI Taxonomy" id="456999"/>
    <lineage>
        <taxon>Eukaryota</taxon>
        <taxon>Fungi</taxon>
        <taxon>Dikarya</taxon>
        <taxon>Basidiomycota</taxon>
        <taxon>Agaricomycotina</taxon>
        <taxon>Agaricomycetes</taxon>
        <taxon>Cantharellales</taxon>
        <taxon>Ceratobasidiaceae</taxon>
        <taxon>Rhizoctonia</taxon>
    </lineage>
</organism>
<evidence type="ECO:0000313" key="5">
    <source>
        <dbReference type="EMBL" id="QRW25013.1"/>
    </source>
</evidence>
<feature type="binding site" evidence="3">
    <location>
        <position position="242"/>
    </location>
    <ligand>
        <name>Mn(2+)</name>
        <dbReference type="ChEBI" id="CHEBI:29035"/>
        <label>2</label>
    </ligand>
</feature>
<dbReference type="PANTHER" id="PTHR35848:SF9">
    <property type="entry name" value="SLL1358 PROTEIN"/>
    <property type="match status" value="1"/>
</dbReference>
<dbReference type="InterPro" id="IPR051610">
    <property type="entry name" value="GPI/OXD"/>
</dbReference>
<evidence type="ECO:0000313" key="6">
    <source>
        <dbReference type="Proteomes" id="UP000650533"/>
    </source>
</evidence>
<feature type="binding site" evidence="3">
    <location>
        <position position="41"/>
    </location>
    <ligand>
        <name>Mn(2+)</name>
        <dbReference type="ChEBI" id="CHEBI:29035"/>
        <label>1</label>
    </ligand>
</feature>
<evidence type="ECO:0000259" key="4">
    <source>
        <dbReference type="SMART" id="SM00835"/>
    </source>
</evidence>
<dbReference type="AlphaFoldDB" id="A0A8H8P742"/>
<name>A0A8H8P742_9AGAM</name>
<dbReference type="SMART" id="SM00835">
    <property type="entry name" value="Cupin_1"/>
    <property type="match status" value="1"/>
</dbReference>
<feature type="binding site" evidence="3">
    <location>
        <position position="205"/>
    </location>
    <ligand>
        <name>Mn(2+)</name>
        <dbReference type="ChEBI" id="CHEBI:29035"/>
        <label>2</label>
    </ligand>
</feature>
<dbReference type="InterPro" id="IPR014710">
    <property type="entry name" value="RmlC-like_jellyroll"/>
</dbReference>
<keyword evidence="3" id="KW-0464">Manganese</keyword>
<dbReference type="Gene3D" id="2.60.120.10">
    <property type="entry name" value="Jelly Rolls"/>
    <property type="match status" value="2"/>
</dbReference>
<protein>
    <submittedName>
        <fullName evidence="5">Oxalate decarboxylase</fullName>
    </submittedName>
</protein>
<dbReference type="GO" id="GO:0046872">
    <property type="term" value="F:metal ion binding"/>
    <property type="evidence" value="ECO:0007669"/>
    <property type="project" value="UniProtKB-KW"/>
</dbReference>
<comment type="cofactor">
    <cofactor evidence="3">
        <name>Mn(2+)</name>
        <dbReference type="ChEBI" id="CHEBI:29035"/>
    </cofactor>
    <text evidence="3">Binds 2 manganese ions per subunit.</text>
</comment>
<feature type="binding site" evidence="3">
    <location>
        <position position="77"/>
    </location>
    <ligand>
        <name>Mn(2+)</name>
        <dbReference type="ChEBI" id="CHEBI:29035"/>
        <label>1</label>
    </ligand>
</feature>
<dbReference type="SUPFAM" id="SSF51182">
    <property type="entry name" value="RmlC-like cupins"/>
    <property type="match status" value="1"/>
</dbReference>
<accession>A0A8H8P742</accession>
<dbReference type="Proteomes" id="UP000650533">
    <property type="component" value="Chromosome 13"/>
</dbReference>
<dbReference type="EMBL" id="CP059670">
    <property type="protein sequence ID" value="QRW25013.1"/>
    <property type="molecule type" value="Genomic_DNA"/>
</dbReference>
<dbReference type="NCBIfam" id="TIGR03404">
    <property type="entry name" value="bicupin_oxalic"/>
    <property type="match status" value="1"/>
</dbReference>
<feature type="binding site" evidence="3">
    <location>
        <position position="35"/>
    </location>
    <ligand>
        <name>Mn(2+)</name>
        <dbReference type="ChEBI" id="CHEBI:29035"/>
        <label>1</label>
    </ligand>
</feature>
<gene>
    <name evidence="5" type="ORF">RhiXN_06962</name>
</gene>
<feature type="active site" description="Proton donor" evidence="2">
    <location>
        <position position="256"/>
    </location>
</feature>
<feature type="binding site" evidence="3">
    <location>
        <position position="198"/>
    </location>
    <ligand>
        <name>Mn(2+)</name>
        <dbReference type="ChEBI" id="CHEBI:29035"/>
        <label>2</label>
    </ligand>
</feature>
<evidence type="ECO:0000256" key="3">
    <source>
        <dbReference type="PIRSR" id="PIRSR617774-2"/>
    </source>
</evidence>
<proteinExistence type="predicted"/>
<dbReference type="InterPro" id="IPR011051">
    <property type="entry name" value="RmlC_Cupin_sf"/>
</dbReference>
<dbReference type="GO" id="GO:0033609">
    <property type="term" value="P:oxalate metabolic process"/>
    <property type="evidence" value="ECO:0007669"/>
    <property type="project" value="InterPro"/>
</dbReference>
<reference evidence="5" key="1">
    <citation type="submission" date="2020-05" db="EMBL/GenBank/DDBJ databases">
        <title>Evolutionary and genomic comparisons of hybrid uninucleate and nonhybrid Rhizoctonia fungi.</title>
        <authorList>
            <person name="Li C."/>
            <person name="Chen X."/>
        </authorList>
    </citation>
    <scope>NUCLEOTIDE SEQUENCE</scope>
    <source>
        <strain evidence="5">AG-1 IA</strain>
    </source>
</reference>
<feature type="binding site" evidence="3">
    <location>
        <position position="37"/>
    </location>
    <ligand>
        <name>Mn(2+)</name>
        <dbReference type="ChEBI" id="CHEBI:29035"/>
        <label>1</label>
    </ligand>
</feature>
<dbReference type="InterPro" id="IPR006045">
    <property type="entry name" value="Cupin_1"/>
</dbReference>
<dbReference type="InterPro" id="IPR017774">
    <property type="entry name" value="Bicupin_oxalate_deCO2ase/Oxase"/>
</dbReference>
<dbReference type="GeneID" id="67029241"/>
<evidence type="ECO:0000256" key="1">
    <source>
        <dbReference type="ARBA" id="ARBA00022723"/>
    </source>
</evidence>
<dbReference type="Pfam" id="PF00190">
    <property type="entry name" value="Cupin_1"/>
    <property type="match status" value="2"/>
</dbReference>
<dbReference type="CDD" id="cd20305">
    <property type="entry name" value="cupin_OxDC_C"/>
    <property type="match status" value="1"/>
</dbReference>
<dbReference type="KEGG" id="rsx:RhiXN_06962"/>
<keyword evidence="1 3" id="KW-0479">Metal-binding</keyword>
<evidence type="ECO:0000256" key="2">
    <source>
        <dbReference type="PIRSR" id="PIRSR617774-1"/>
    </source>
</evidence>
<feature type="domain" description="Cupin type-1" evidence="4">
    <location>
        <begin position="159"/>
        <end position="290"/>
    </location>
</feature>
<dbReference type="RefSeq" id="XP_043185250.1">
    <property type="nucleotide sequence ID" value="XM_043326778.1"/>
</dbReference>
<sequence length="294" mass="33290">MYLIIYLPLSSFDAYCDDYGRCKHALERGALRELHWHITAEWAYVLEGSCRVVVVNSEGQNYIADVEILVLPSCIPHVIQGLNDTADGCEFLLVCLRRRRVQRRLHFLSYGMDGPVPKEVLSKNFQVNASAFDHIPDRQLWMLPSAIPTGSAEEQGQGQLYQASRGTVKVVDSRTFEVSKTIALAEVTVEVGGMRELHWHPTQPEWSTSWRSTHTVFAAQGNARTFNYQAGDIGYVPPSFGHYVENIGNTTLKFLEIFNSDKYEDISLNQWLALTPQIWSSFDAIAARLRPTYS</sequence>
<feature type="binding site" evidence="3">
    <location>
        <position position="200"/>
    </location>
    <ligand>
        <name>Mn(2+)</name>
        <dbReference type="ChEBI" id="CHEBI:29035"/>
        <label>2</label>
    </ligand>
</feature>